<dbReference type="InterPro" id="IPR036922">
    <property type="entry name" value="Rieske_2Fe-2S_sf"/>
</dbReference>
<proteinExistence type="predicted"/>
<dbReference type="Pfam" id="PF00355">
    <property type="entry name" value="Rieske"/>
    <property type="match status" value="1"/>
</dbReference>
<feature type="transmembrane region" description="Helical" evidence="5">
    <location>
        <begin position="21"/>
        <end position="41"/>
    </location>
</feature>
<dbReference type="NCBIfam" id="TIGR02694">
    <property type="entry name" value="arsenite_ox_S"/>
    <property type="match status" value="1"/>
</dbReference>
<sequence>MVMSEEKERGEKKARPDSTRRAVVAAAGALVVGGVVGYLLAPRERVVTETLTQTVTQTVTQPPQTVTVTQPQPAPVAKRYERVKLANIRDLVDKRPVFKQYMGYNVLLVKLGEPAVGGVGPRGDVVAFVNQCTHMGGPLVYLPDVNCAVCQIHFTQFDLARGGKQVTGHATEFLPQVELEYDAATGDIYAVGINQLVYGKYDNLA</sequence>
<reference evidence="7 8" key="1">
    <citation type="journal article" date="2012" name="J. Bacteriol.">
        <title>Complete genome sequence of strain 1860, a crenarchaeon of the genus pyrobaculum able to grow with various electron acceptors.</title>
        <authorList>
            <person name="Mardanov A.V."/>
            <person name="Gumerov V.M."/>
            <person name="Slobodkina G.B."/>
            <person name="Beletsky A.V."/>
            <person name="Bonch-Osmolovskaya E.A."/>
            <person name="Ravin N.V."/>
            <person name="Skryabin K.G."/>
        </authorList>
    </citation>
    <scope>NUCLEOTIDE SEQUENCE [LARGE SCALE GENOMIC DNA]</scope>
    <source>
        <strain evidence="7 8">1860</strain>
    </source>
</reference>
<dbReference type="GO" id="GO:0051537">
    <property type="term" value="F:2 iron, 2 sulfur cluster binding"/>
    <property type="evidence" value="ECO:0007669"/>
    <property type="project" value="UniProtKB-KW"/>
</dbReference>
<name>G7VHF9_9CREN</name>
<dbReference type="STRING" id="1104324.P186_1846"/>
<keyword evidence="2" id="KW-0479">Metal-binding</keyword>
<evidence type="ECO:0000256" key="1">
    <source>
        <dbReference type="ARBA" id="ARBA00022714"/>
    </source>
</evidence>
<protein>
    <submittedName>
        <fullName evidence="7">Rieske (2Fe-2S) domain protein</fullName>
    </submittedName>
</protein>
<evidence type="ECO:0000256" key="2">
    <source>
        <dbReference type="ARBA" id="ARBA00022723"/>
    </source>
</evidence>
<dbReference type="HOGENOM" id="CLU_055690_1_3_2"/>
<keyword evidence="5" id="KW-1133">Transmembrane helix</keyword>
<keyword evidence="8" id="KW-1185">Reference proteome</keyword>
<dbReference type="SUPFAM" id="SSF50022">
    <property type="entry name" value="ISP domain"/>
    <property type="match status" value="1"/>
</dbReference>
<keyword evidence="5" id="KW-0812">Transmembrane</keyword>
<keyword evidence="1" id="KW-0001">2Fe-2S</keyword>
<organism evidence="7 8">
    <name type="scientific">Pyrobaculum ferrireducens</name>
    <dbReference type="NCBI Taxonomy" id="1104324"/>
    <lineage>
        <taxon>Archaea</taxon>
        <taxon>Thermoproteota</taxon>
        <taxon>Thermoprotei</taxon>
        <taxon>Thermoproteales</taxon>
        <taxon>Thermoproteaceae</taxon>
        <taxon>Pyrobaculum</taxon>
    </lineage>
</organism>
<keyword evidence="4" id="KW-0411">Iron-sulfur</keyword>
<dbReference type="BioCyc" id="PSP1104324:GJSN-1806-MONOMER"/>
<dbReference type="InterPro" id="IPR017941">
    <property type="entry name" value="Rieske_2Fe-2S"/>
</dbReference>
<dbReference type="GO" id="GO:0046872">
    <property type="term" value="F:metal ion binding"/>
    <property type="evidence" value="ECO:0007669"/>
    <property type="project" value="UniProtKB-KW"/>
</dbReference>
<evidence type="ECO:0000256" key="5">
    <source>
        <dbReference type="SAM" id="Phobius"/>
    </source>
</evidence>
<feature type="domain" description="Rieske" evidence="6">
    <location>
        <begin position="103"/>
        <end position="188"/>
    </location>
</feature>
<dbReference type="EMBL" id="CP003098">
    <property type="protein sequence ID" value="AET33250.1"/>
    <property type="molecule type" value="Genomic_DNA"/>
</dbReference>
<dbReference type="KEGG" id="pyr:P186_1846"/>
<dbReference type="eggNOG" id="arCOG01720">
    <property type="taxonomic scope" value="Archaea"/>
</dbReference>
<evidence type="ECO:0000313" key="8">
    <source>
        <dbReference type="Proteomes" id="UP000005867"/>
    </source>
</evidence>
<dbReference type="AlphaFoldDB" id="G7VHF9"/>
<accession>G7VHF9</accession>
<evidence type="ECO:0000256" key="3">
    <source>
        <dbReference type="ARBA" id="ARBA00023004"/>
    </source>
</evidence>
<evidence type="ECO:0000313" key="7">
    <source>
        <dbReference type="EMBL" id="AET33250.1"/>
    </source>
</evidence>
<evidence type="ECO:0000259" key="6">
    <source>
        <dbReference type="PROSITE" id="PS51296"/>
    </source>
</evidence>
<keyword evidence="5" id="KW-0472">Membrane</keyword>
<dbReference type="PROSITE" id="PS51296">
    <property type="entry name" value="RIESKE"/>
    <property type="match status" value="1"/>
</dbReference>
<evidence type="ECO:0000256" key="4">
    <source>
        <dbReference type="ARBA" id="ARBA00023014"/>
    </source>
</evidence>
<dbReference type="Proteomes" id="UP000005867">
    <property type="component" value="Chromosome"/>
</dbReference>
<keyword evidence="3" id="KW-0408">Iron</keyword>
<dbReference type="Gene3D" id="2.102.10.10">
    <property type="entry name" value="Rieske [2Fe-2S] iron-sulphur domain"/>
    <property type="match status" value="1"/>
</dbReference>
<dbReference type="InterPro" id="IPR014067">
    <property type="entry name" value="AioB/IdrB_ssu"/>
</dbReference>
<gene>
    <name evidence="7" type="ORF">P186_1846</name>
</gene>